<comment type="caution">
    <text evidence="5">The sequence shown here is derived from an EMBL/GenBank/DDBJ whole genome shotgun (WGS) entry which is preliminary data.</text>
</comment>
<organism evidence="5 6">
    <name type="scientific">[Candida] railenensis</name>
    <dbReference type="NCBI Taxonomy" id="45579"/>
    <lineage>
        <taxon>Eukaryota</taxon>
        <taxon>Fungi</taxon>
        <taxon>Dikarya</taxon>
        <taxon>Ascomycota</taxon>
        <taxon>Saccharomycotina</taxon>
        <taxon>Pichiomycetes</taxon>
        <taxon>Debaryomycetaceae</taxon>
        <taxon>Kurtzmaniella</taxon>
    </lineage>
</organism>
<evidence type="ECO:0000256" key="1">
    <source>
        <dbReference type="ARBA" id="ARBA00006484"/>
    </source>
</evidence>
<dbReference type="OrthoDB" id="6251714at2759"/>
<evidence type="ECO:0000256" key="2">
    <source>
        <dbReference type="ARBA" id="ARBA00022857"/>
    </source>
</evidence>
<keyword evidence="3" id="KW-0560">Oxidoreductase</keyword>
<dbReference type="PRINTS" id="PR00081">
    <property type="entry name" value="GDHRDH"/>
</dbReference>
<name>A0A9P0VXX3_9ASCO</name>
<dbReference type="PRINTS" id="PR00080">
    <property type="entry name" value="SDRFAMILY"/>
</dbReference>
<dbReference type="Pfam" id="PF00106">
    <property type="entry name" value="adh_short"/>
    <property type="match status" value="1"/>
</dbReference>
<dbReference type="InterPro" id="IPR020904">
    <property type="entry name" value="Sc_DH/Rdtase_CS"/>
</dbReference>
<comment type="similarity">
    <text evidence="1 4">Belongs to the short-chain dehydrogenases/reductases (SDR) family.</text>
</comment>
<dbReference type="GO" id="GO:0016616">
    <property type="term" value="F:oxidoreductase activity, acting on the CH-OH group of donors, NAD or NADP as acceptor"/>
    <property type="evidence" value="ECO:0007669"/>
    <property type="project" value="UniProtKB-ARBA"/>
</dbReference>
<dbReference type="PANTHER" id="PTHR42901">
    <property type="entry name" value="ALCOHOL DEHYDROGENASE"/>
    <property type="match status" value="1"/>
</dbReference>
<dbReference type="InterPro" id="IPR036291">
    <property type="entry name" value="NAD(P)-bd_dom_sf"/>
</dbReference>
<reference evidence="5" key="1">
    <citation type="submission" date="2022-03" db="EMBL/GenBank/DDBJ databases">
        <authorList>
            <person name="Legras J.-L."/>
            <person name="Devillers H."/>
            <person name="Grondin C."/>
        </authorList>
    </citation>
    <scope>NUCLEOTIDE SEQUENCE</scope>
    <source>
        <strain evidence="5">CLIB 1423</strain>
    </source>
</reference>
<evidence type="ECO:0000313" key="5">
    <source>
        <dbReference type="EMBL" id="CAH2351923.1"/>
    </source>
</evidence>
<dbReference type="PIRSF" id="PIRSF000126">
    <property type="entry name" value="11-beta-HSD1"/>
    <property type="match status" value="1"/>
</dbReference>
<dbReference type="FunFam" id="3.40.50.720:FF:000047">
    <property type="entry name" value="NADP-dependent L-serine/L-allo-threonine dehydrogenase"/>
    <property type="match status" value="1"/>
</dbReference>
<sequence length="267" mass="28574">MSYGRKAAERLANKIVLVTGASSGIGEATAKEFAAAANGQLRLILTARRQDRLEELSKQLSKTYPGIKVHTAGLDVSKIETIKPFISGLPTDFADVDILINNAGKALGRANVGEIEETDIQDMFQTNVLGLITITQAILPLMKKKNSGTIVNLGSIAGRDPYPGGSIYCATKSAVKFFSHSLRKELINTKIRVLEVDPGAVETEFSVVRYGGDEKLAAATYAGMEPMVASDIAEVIVFGATRRENTVIAETLVFPTAQASVSHVYKG</sequence>
<dbReference type="Gene3D" id="3.40.50.720">
    <property type="entry name" value="NAD(P)-binding Rossmann-like Domain"/>
    <property type="match status" value="1"/>
</dbReference>
<dbReference type="PROSITE" id="PS00061">
    <property type="entry name" value="ADH_SHORT"/>
    <property type="match status" value="1"/>
</dbReference>
<accession>A0A9P0VXX3</accession>
<gene>
    <name evidence="5" type="ORF">CLIB1423_05S01420</name>
</gene>
<evidence type="ECO:0000313" key="6">
    <source>
        <dbReference type="Proteomes" id="UP000837801"/>
    </source>
</evidence>
<dbReference type="Proteomes" id="UP000837801">
    <property type="component" value="Unassembled WGS sequence"/>
</dbReference>
<evidence type="ECO:0000256" key="3">
    <source>
        <dbReference type="ARBA" id="ARBA00023002"/>
    </source>
</evidence>
<dbReference type="PANTHER" id="PTHR42901:SF1">
    <property type="entry name" value="ALCOHOL DEHYDROGENASE"/>
    <property type="match status" value="1"/>
</dbReference>
<keyword evidence="6" id="KW-1185">Reference proteome</keyword>
<keyword evidence="2" id="KW-0521">NADP</keyword>
<dbReference type="InterPro" id="IPR002347">
    <property type="entry name" value="SDR_fam"/>
</dbReference>
<protein>
    <submittedName>
        <fullName evidence="5">NADP-dependent 3-hydroxy acid dehydrogenase</fullName>
    </submittedName>
</protein>
<proteinExistence type="inferred from homology"/>
<dbReference type="EMBL" id="CAKXYY010000005">
    <property type="protein sequence ID" value="CAH2351923.1"/>
    <property type="molecule type" value="Genomic_DNA"/>
</dbReference>
<dbReference type="SUPFAM" id="SSF51735">
    <property type="entry name" value="NAD(P)-binding Rossmann-fold domains"/>
    <property type="match status" value="1"/>
</dbReference>
<evidence type="ECO:0000256" key="4">
    <source>
        <dbReference type="RuleBase" id="RU000363"/>
    </source>
</evidence>
<dbReference type="AlphaFoldDB" id="A0A9P0VXX3"/>